<accession>A0ABR8NT75</accession>
<feature type="domain" description="Activator of Hsp90 ATPase homologue 1/2-like C-terminal" evidence="2">
    <location>
        <begin position="12"/>
        <end position="132"/>
    </location>
</feature>
<dbReference type="Proteomes" id="UP000598426">
    <property type="component" value="Unassembled WGS sequence"/>
</dbReference>
<dbReference type="CDD" id="cd07814">
    <property type="entry name" value="SRPBCC_CalC_Aha1-like"/>
    <property type="match status" value="1"/>
</dbReference>
<dbReference type="EMBL" id="JACXZS010000017">
    <property type="protein sequence ID" value="MBD3943834.1"/>
    <property type="molecule type" value="Genomic_DNA"/>
</dbReference>
<proteinExistence type="inferred from homology"/>
<comment type="similarity">
    <text evidence="1">Belongs to the AHA1 family.</text>
</comment>
<organism evidence="3 4">
    <name type="scientific">Microbacterium helvum</name>
    <dbReference type="NCBI Taxonomy" id="2773713"/>
    <lineage>
        <taxon>Bacteria</taxon>
        <taxon>Bacillati</taxon>
        <taxon>Actinomycetota</taxon>
        <taxon>Actinomycetes</taxon>
        <taxon>Micrococcales</taxon>
        <taxon>Microbacteriaceae</taxon>
        <taxon>Microbacterium</taxon>
    </lineage>
</organism>
<protein>
    <submittedName>
        <fullName evidence="3">SRPBCC domain-containing protein</fullName>
    </submittedName>
</protein>
<dbReference type="Gene3D" id="3.30.530.20">
    <property type="match status" value="1"/>
</dbReference>
<comment type="caution">
    <text evidence="3">The sequence shown here is derived from an EMBL/GenBank/DDBJ whole genome shotgun (WGS) entry which is preliminary data.</text>
</comment>
<evidence type="ECO:0000313" key="3">
    <source>
        <dbReference type="EMBL" id="MBD3943834.1"/>
    </source>
</evidence>
<sequence>MHELTEEALVAASIDEVWRDLTRAAPLAEWFWPPRMQTTALVELRELGRWQVRSEPADLAVEATVLAVDAPGSLRLEWRWAGEDAATDVGIALEPAADGATRVIVRHAGFTTAEERERHVEGWSDCLQRLVDRHDGAPGERLR</sequence>
<reference evidence="3 4" key="1">
    <citation type="submission" date="2020-09" db="EMBL/GenBank/DDBJ databases">
        <title>Isolation and identification of active actinomycetes.</title>
        <authorList>
            <person name="Li X."/>
        </authorList>
    </citation>
    <scope>NUCLEOTIDE SEQUENCE [LARGE SCALE GENOMIC DNA]</scope>
    <source>
        <strain evidence="3 4">NEAU-LLC</strain>
    </source>
</reference>
<keyword evidence="4" id="KW-1185">Reference proteome</keyword>
<dbReference type="Pfam" id="PF08327">
    <property type="entry name" value="AHSA1"/>
    <property type="match status" value="1"/>
</dbReference>
<dbReference type="InterPro" id="IPR013538">
    <property type="entry name" value="ASHA1/2-like_C"/>
</dbReference>
<gene>
    <name evidence="3" type="ORF">IF188_19245</name>
</gene>
<evidence type="ECO:0000259" key="2">
    <source>
        <dbReference type="Pfam" id="PF08327"/>
    </source>
</evidence>
<name>A0ABR8NT75_9MICO</name>
<evidence type="ECO:0000313" key="4">
    <source>
        <dbReference type="Proteomes" id="UP000598426"/>
    </source>
</evidence>
<evidence type="ECO:0000256" key="1">
    <source>
        <dbReference type="ARBA" id="ARBA00006817"/>
    </source>
</evidence>
<dbReference type="RefSeq" id="WP_191173430.1">
    <property type="nucleotide sequence ID" value="NZ_JACXZS010000017.1"/>
</dbReference>
<dbReference type="SUPFAM" id="SSF55961">
    <property type="entry name" value="Bet v1-like"/>
    <property type="match status" value="1"/>
</dbReference>
<dbReference type="InterPro" id="IPR023393">
    <property type="entry name" value="START-like_dom_sf"/>
</dbReference>